<evidence type="ECO:0000313" key="2">
    <source>
        <dbReference type="EMBL" id="BCS82492.1"/>
    </source>
</evidence>
<dbReference type="EMBL" id="AP024483">
    <property type="protein sequence ID" value="BCS82492.1"/>
    <property type="molecule type" value="Genomic_DNA"/>
</dbReference>
<dbReference type="InterPro" id="IPR002989">
    <property type="entry name" value="Mycobac_pentapep"/>
</dbReference>
<accession>A0ABM7NQQ0</accession>
<dbReference type="EMBL" id="AP024483">
    <property type="protein sequence ID" value="BCS83763.1"/>
    <property type="molecule type" value="Genomic_DNA"/>
</dbReference>
<feature type="compositionally biased region" description="Low complexity" evidence="1">
    <location>
        <begin position="86"/>
        <end position="116"/>
    </location>
</feature>
<sequence>MSKKYVPVYNLNVPNGGMQGPPLTVPSDKPVHSSYTGELIGYGPIPRGMMSDAPIGHPNHGKDFHVIEYNPCNESWMMHYAHKSISQNSGSQNSGSQNSGSQNSGSQNSGSQNSGSHRPGSFC</sequence>
<evidence type="ECO:0000313" key="3">
    <source>
        <dbReference type="Proteomes" id="UP001321479"/>
    </source>
</evidence>
<organism evidence="2 3">
    <name type="scientific">Cotonvirus japonicus</name>
    <dbReference type="NCBI Taxonomy" id="2811091"/>
    <lineage>
        <taxon>Viruses</taxon>
        <taxon>Varidnaviria</taxon>
        <taxon>Bamfordvirae</taxon>
        <taxon>Nucleocytoviricota</taxon>
        <taxon>Megaviricetes</taxon>
        <taxon>Imitervirales</taxon>
        <taxon>Mimiviridae</taxon>
        <taxon>Megamimivirinae</taxon>
        <taxon>Cotonvirus</taxon>
        <taxon>Cotonvirus japonicum</taxon>
    </lineage>
</organism>
<dbReference type="GeneID" id="80557697"/>
<keyword evidence="3" id="KW-1185">Reference proteome</keyword>
<dbReference type="RefSeq" id="YP_010841100.1">
    <property type="nucleotide sequence ID" value="NC_079139.1"/>
</dbReference>
<dbReference type="RefSeq" id="YP_010842371.1">
    <property type="nucleotide sequence ID" value="NC_079139.1"/>
</dbReference>
<dbReference type="Pfam" id="PF01469">
    <property type="entry name" value="Pentapeptide_2"/>
    <property type="match status" value="1"/>
</dbReference>
<dbReference type="GeneID" id="80558968"/>
<feature type="region of interest" description="Disordered" evidence="1">
    <location>
        <begin position="83"/>
        <end position="123"/>
    </location>
</feature>
<protein>
    <submittedName>
        <fullName evidence="2">Uncharacterized protein</fullName>
    </submittedName>
</protein>
<dbReference type="Proteomes" id="UP001321479">
    <property type="component" value="Segment"/>
</dbReference>
<evidence type="ECO:0000256" key="1">
    <source>
        <dbReference type="SAM" id="MobiDB-lite"/>
    </source>
</evidence>
<name>A0ABM7NQQ0_9VIRU</name>
<proteinExistence type="predicted"/>
<reference evidence="2 3" key="1">
    <citation type="submission" date="2021-02" db="EMBL/GenBank/DDBJ databases">
        <title>Cotonvirus japonicus, which uses Golgi apparatus of host cells for its virion factory, phylogenetically links tailed tupanvirus and icosahedral mimivirus.</title>
        <authorList>
            <person name="Takahashi H."/>
            <person name="Fukaya S."/>
            <person name="Song C."/>
            <person name="Murata K."/>
            <person name="Takemura M."/>
        </authorList>
    </citation>
    <scope>NUCLEOTIDE SEQUENCE [LARGE SCALE GENOMIC DNA]</scope>
</reference>